<keyword evidence="1" id="KW-0472">Membrane</keyword>
<dbReference type="KEGG" id="slut:H9L13_02685"/>
<evidence type="ECO:0000313" key="2">
    <source>
        <dbReference type="EMBL" id="QNN67852.1"/>
    </source>
</evidence>
<name>A0A7G9SJ27_9SPHN</name>
<dbReference type="RefSeq" id="WP_187538805.1">
    <property type="nucleotide sequence ID" value="NZ_BAABJT010000001.1"/>
</dbReference>
<dbReference type="AlphaFoldDB" id="A0A7G9SJ27"/>
<sequence>MKNPRFIEWQWRTMRWTWVIFVIAAPVLVGMNFITAASDGDPLPWMDIPMAVGIVAWGTAIMWLARRWFNFMAGSEVCRWRRDR</sequence>
<keyword evidence="1" id="KW-1133">Transmembrane helix</keyword>
<keyword evidence="3" id="KW-1185">Reference proteome</keyword>
<feature type="transmembrane region" description="Helical" evidence="1">
    <location>
        <begin position="48"/>
        <end position="65"/>
    </location>
</feature>
<accession>A0A7G9SJ27</accession>
<gene>
    <name evidence="2" type="ORF">H9L13_02685</name>
</gene>
<evidence type="ECO:0000256" key="1">
    <source>
        <dbReference type="SAM" id="Phobius"/>
    </source>
</evidence>
<reference evidence="2 3" key="1">
    <citation type="submission" date="2020-08" db="EMBL/GenBank/DDBJ databases">
        <title>Genome sequence of Sphingomonas lutea KCTC 23642T.</title>
        <authorList>
            <person name="Hyun D.-W."/>
            <person name="Bae J.-W."/>
        </authorList>
    </citation>
    <scope>NUCLEOTIDE SEQUENCE [LARGE SCALE GENOMIC DNA]</scope>
    <source>
        <strain evidence="2 3">KCTC 23642</strain>
    </source>
</reference>
<protein>
    <submittedName>
        <fullName evidence="2">Uncharacterized protein</fullName>
    </submittedName>
</protein>
<proteinExistence type="predicted"/>
<feature type="transmembrane region" description="Helical" evidence="1">
    <location>
        <begin position="16"/>
        <end position="36"/>
    </location>
</feature>
<keyword evidence="1" id="KW-0812">Transmembrane</keyword>
<dbReference type="EMBL" id="CP060718">
    <property type="protein sequence ID" value="QNN67852.1"/>
    <property type="molecule type" value="Genomic_DNA"/>
</dbReference>
<dbReference type="Proteomes" id="UP000515971">
    <property type="component" value="Chromosome"/>
</dbReference>
<organism evidence="2 3">
    <name type="scientific">Sphingomonas lutea</name>
    <dbReference type="NCBI Taxonomy" id="1045317"/>
    <lineage>
        <taxon>Bacteria</taxon>
        <taxon>Pseudomonadati</taxon>
        <taxon>Pseudomonadota</taxon>
        <taxon>Alphaproteobacteria</taxon>
        <taxon>Sphingomonadales</taxon>
        <taxon>Sphingomonadaceae</taxon>
        <taxon>Sphingomonas</taxon>
    </lineage>
</organism>
<evidence type="ECO:0000313" key="3">
    <source>
        <dbReference type="Proteomes" id="UP000515971"/>
    </source>
</evidence>